<comment type="caution">
    <text evidence="2">The sequence shown here is derived from an EMBL/GenBank/DDBJ whole genome shotgun (WGS) entry which is preliminary data.</text>
</comment>
<name>A0A9P8BNE1_9FUNG</name>
<dbReference type="EMBL" id="JAHRHY010000018">
    <property type="protein sequence ID" value="KAG9062679.1"/>
    <property type="molecule type" value="Genomic_DNA"/>
</dbReference>
<accession>A0A9P8BNE1</accession>
<dbReference type="Proteomes" id="UP000707451">
    <property type="component" value="Unassembled WGS sequence"/>
</dbReference>
<protein>
    <submittedName>
        <fullName evidence="2">Uncharacterized protein</fullName>
    </submittedName>
</protein>
<feature type="compositionally biased region" description="Basic and acidic residues" evidence="1">
    <location>
        <begin position="162"/>
        <end position="174"/>
    </location>
</feature>
<feature type="compositionally biased region" description="Basic and acidic residues" evidence="1">
    <location>
        <begin position="217"/>
        <end position="234"/>
    </location>
</feature>
<evidence type="ECO:0000313" key="2">
    <source>
        <dbReference type="EMBL" id="KAG9062679.1"/>
    </source>
</evidence>
<feature type="region of interest" description="Disordered" evidence="1">
    <location>
        <begin position="147"/>
        <end position="275"/>
    </location>
</feature>
<evidence type="ECO:0000313" key="3">
    <source>
        <dbReference type="Proteomes" id="UP000707451"/>
    </source>
</evidence>
<keyword evidence="3" id="KW-1185">Reference proteome</keyword>
<gene>
    <name evidence="2" type="ORF">KI688_004983</name>
</gene>
<dbReference type="OrthoDB" id="2434075at2759"/>
<feature type="region of interest" description="Disordered" evidence="1">
    <location>
        <begin position="547"/>
        <end position="590"/>
    </location>
</feature>
<dbReference type="AlphaFoldDB" id="A0A9P8BNE1"/>
<feature type="compositionally biased region" description="Basic residues" evidence="1">
    <location>
        <begin position="235"/>
        <end position="250"/>
    </location>
</feature>
<feature type="compositionally biased region" description="Acidic residues" evidence="1">
    <location>
        <begin position="175"/>
        <end position="201"/>
    </location>
</feature>
<reference evidence="2" key="1">
    <citation type="submission" date="2021-06" db="EMBL/GenBank/DDBJ databases">
        <title>Genome Sequence of Mortierella hyaline Strain SCG-10, a Cold-Adapted, Nitrate-Reducing Fungus Isolated from Soil in Minnesota, USA.</title>
        <authorList>
            <person name="Aldossari N."/>
        </authorList>
    </citation>
    <scope>NUCLEOTIDE SEQUENCE</scope>
    <source>
        <strain evidence="2">SCG-10</strain>
    </source>
</reference>
<organism evidence="2 3">
    <name type="scientific">Linnemannia hyalina</name>
    <dbReference type="NCBI Taxonomy" id="64524"/>
    <lineage>
        <taxon>Eukaryota</taxon>
        <taxon>Fungi</taxon>
        <taxon>Fungi incertae sedis</taxon>
        <taxon>Mucoromycota</taxon>
        <taxon>Mortierellomycotina</taxon>
        <taxon>Mortierellomycetes</taxon>
        <taxon>Mortierellales</taxon>
        <taxon>Mortierellaceae</taxon>
        <taxon>Linnemannia</taxon>
    </lineage>
</organism>
<feature type="compositionally biased region" description="Basic and acidic residues" evidence="1">
    <location>
        <begin position="566"/>
        <end position="576"/>
    </location>
</feature>
<sequence length="590" mass="63769">MVSLVLLILAPVLILTAVVVTGIALFAPGASNPKPKVTPTLITPLAPIPKVIFTTRILPEKGEVTTTSLLPSNISTTTPLHPFVDKIPSSSLSSANVITTTKVPDVVTTTSKGPEVITPTSVALPPPPPIAVPTTTADAKVIPILVPASDPAPAPAVPSVKSIKEKNKDDKEKKDEDEEGEEEDDWEEDEEDDEEEDEDESSNINGTTAIPAVNASDSRHVETVKYESGSDKRKGSINRKKRAVRMRRSVALKQGEQVIDSQAKSTNKNKDKKPAVVEELQKRIDGIVREQSAPFEAELFRIMTNLLDSQDAVEYQDVLSYIEATTRQEDSDSSVNDNKDAATQAKFHAQDEAAHAPASGFDPRALLNTLLQPFVIQFRTDVRNTVIFICGSQHDGLIDGKINGNDDYAKKAAQDDIISTTHSDGVHFTDLYDPKTAALALDCLKTHFGHLTAALGKLLVDRFAAAKEFLLKQVAGLAGVPRFLIPFSEEGEEKGAADFVSAVAVAVGDASMSSEEEKESVERSGTFAKWLVDSMVHEFQLAVEHDQELASGGRSNIASVANLPDAEEKEKEEEVSRPLVAPREPSQPRI</sequence>
<evidence type="ECO:0000256" key="1">
    <source>
        <dbReference type="SAM" id="MobiDB-lite"/>
    </source>
</evidence>
<proteinExistence type="predicted"/>